<comment type="caution">
    <text evidence="2">The sequence shown here is derived from an EMBL/GenBank/DDBJ whole genome shotgun (WGS) entry which is preliminary data.</text>
</comment>
<dbReference type="OrthoDB" id="330637at2759"/>
<organism evidence="2 3">
    <name type="scientific">Portunus trituberculatus</name>
    <name type="common">Swimming crab</name>
    <name type="synonym">Neptunus trituberculatus</name>
    <dbReference type="NCBI Taxonomy" id="210409"/>
    <lineage>
        <taxon>Eukaryota</taxon>
        <taxon>Metazoa</taxon>
        <taxon>Ecdysozoa</taxon>
        <taxon>Arthropoda</taxon>
        <taxon>Crustacea</taxon>
        <taxon>Multicrustacea</taxon>
        <taxon>Malacostraca</taxon>
        <taxon>Eumalacostraca</taxon>
        <taxon>Eucarida</taxon>
        <taxon>Decapoda</taxon>
        <taxon>Pleocyemata</taxon>
        <taxon>Brachyura</taxon>
        <taxon>Eubrachyura</taxon>
        <taxon>Portunoidea</taxon>
        <taxon>Portunidae</taxon>
        <taxon>Portuninae</taxon>
        <taxon>Portunus</taxon>
    </lineage>
</organism>
<dbReference type="GO" id="GO:0006493">
    <property type="term" value="P:protein O-linked glycosylation"/>
    <property type="evidence" value="ECO:0007669"/>
    <property type="project" value="TreeGrafter"/>
</dbReference>
<evidence type="ECO:0000256" key="1">
    <source>
        <dbReference type="ARBA" id="ARBA00023157"/>
    </source>
</evidence>
<dbReference type="Gene3D" id="3.90.550.10">
    <property type="entry name" value="Spore Coat Polysaccharide Biosynthesis Protein SpsA, Chain A"/>
    <property type="match status" value="1"/>
</dbReference>
<dbReference type="PANTHER" id="PTHR11675:SF118">
    <property type="entry name" value="POLYPEPTIDE N-ACETYLGALACTOSAMINYLTRANSFERASE 3"/>
    <property type="match status" value="1"/>
</dbReference>
<dbReference type="InterPro" id="IPR029044">
    <property type="entry name" value="Nucleotide-diphossugar_trans"/>
</dbReference>
<protein>
    <submittedName>
        <fullName evidence="2">Polypeptide N-acetylgalactosaminyltransferase 5</fullName>
    </submittedName>
</protein>
<keyword evidence="1" id="KW-1015">Disulfide bond</keyword>
<dbReference type="GO" id="GO:0004653">
    <property type="term" value="F:polypeptide N-acetylgalactosaminyltransferase activity"/>
    <property type="evidence" value="ECO:0007669"/>
    <property type="project" value="TreeGrafter"/>
</dbReference>
<gene>
    <name evidence="2" type="primary">pgant5_4</name>
    <name evidence="2" type="ORF">E2C01_076580</name>
</gene>
<proteinExistence type="predicted"/>
<dbReference type="GO" id="GO:0005794">
    <property type="term" value="C:Golgi apparatus"/>
    <property type="evidence" value="ECO:0007669"/>
    <property type="project" value="TreeGrafter"/>
</dbReference>
<keyword evidence="2" id="KW-0808">Transferase</keyword>
<dbReference type="Proteomes" id="UP000324222">
    <property type="component" value="Unassembled WGS sequence"/>
</dbReference>
<name>A0A5B7IJ53_PORTR</name>
<dbReference type="AlphaFoldDB" id="A0A5B7IJ53"/>
<reference evidence="2 3" key="1">
    <citation type="submission" date="2019-05" db="EMBL/GenBank/DDBJ databases">
        <title>Another draft genome of Portunus trituberculatus and its Hox gene families provides insights of decapod evolution.</title>
        <authorList>
            <person name="Jeong J.-H."/>
            <person name="Song I."/>
            <person name="Kim S."/>
            <person name="Choi T."/>
            <person name="Kim D."/>
            <person name="Ryu S."/>
            <person name="Kim W."/>
        </authorList>
    </citation>
    <scope>NUCLEOTIDE SEQUENCE [LARGE SCALE GENOMIC DNA]</scope>
    <source>
        <tissue evidence="2">Muscle</tissue>
    </source>
</reference>
<evidence type="ECO:0000313" key="3">
    <source>
        <dbReference type="Proteomes" id="UP000324222"/>
    </source>
</evidence>
<dbReference type="PANTHER" id="PTHR11675">
    <property type="entry name" value="N-ACETYLGALACTOSAMINYLTRANSFERASE"/>
    <property type="match status" value="1"/>
</dbReference>
<dbReference type="EMBL" id="VSRR010058457">
    <property type="protein sequence ID" value="MPC81939.1"/>
    <property type="molecule type" value="Genomic_DNA"/>
</dbReference>
<evidence type="ECO:0000313" key="2">
    <source>
        <dbReference type="EMBL" id="MPC81939.1"/>
    </source>
</evidence>
<keyword evidence="3" id="KW-1185">Reference proteome</keyword>
<accession>A0A5B7IJ53</accession>
<sequence length="81" mass="9191">MCGGSVEIAPCSHVGHVFRKSSPYTFPGQGGVGGVLYRNLARVALVWLDDWSEFYFKINSGRKIIFGYLMNREPARYTWKT</sequence>